<dbReference type="SUPFAM" id="SSF49764">
    <property type="entry name" value="HSP20-like chaperones"/>
    <property type="match status" value="1"/>
</dbReference>
<dbReference type="PROSITE" id="PS01031">
    <property type="entry name" value="SHSP"/>
    <property type="match status" value="1"/>
</dbReference>
<proteinExistence type="inferred from homology"/>
<dbReference type="CDD" id="cd06464">
    <property type="entry name" value="ACD_sHsps-like"/>
    <property type="match status" value="1"/>
</dbReference>
<feature type="domain" description="SHSP" evidence="5">
    <location>
        <begin position="34"/>
        <end position="160"/>
    </location>
</feature>
<feature type="compositionally biased region" description="Basic and acidic residues" evidence="4">
    <location>
        <begin position="88"/>
        <end position="102"/>
    </location>
</feature>
<keyword evidence="1" id="KW-0346">Stress response</keyword>
<evidence type="ECO:0000256" key="1">
    <source>
        <dbReference type="ARBA" id="ARBA00023016"/>
    </source>
</evidence>
<dbReference type="PANTHER" id="PTHR46733">
    <property type="entry name" value="26.5 KDA HEAT SHOCK PROTEIN, MITOCHONDRIAL"/>
    <property type="match status" value="1"/>
</dbReference>
<dbReference type="AlphaFoldDB" id="A0A7S1XHE9"/>
<feature type="region of interest" description="Disordered" evidence="4">
    <location>
        <begin position="83"/>
        <end position="108"/>
    </location>
</feature>
<dbReference type="PANTHER" id="PTHR46733:SF4">
    <property type="entry name" value="HEAT SHOCK PROTEIN 21, CHLOROPLASTIC"/>
    <property type="match status" value="1"/>
</dbReference>
<evidence type="ECO:0000259" key="5">
    <source>
        <dbReference type="PROSITE" id="PS01031"/>
    </source>
</evidence>
<comment type="similarity">
    <text evidence="2 3">Belongs to the small heat shock protein (HSP20) family.</text>
</comment>
<dbReference type="Gene3D" id="2.60.40.790">
    <property type="match status" value="1"/>
</dbReference>
<protein>
    <recommendedName>
        <fullName evidence="5">SHSP domain-containing protein</fullName>
    </recommendedName>
</protein>
<evidence type="ECO:0000256" key="2">
    <source>
        <dbReference type="PROSITE-ProRule" id="PRU00285"/>
    </source>
</evidence>
<evidence type="ECO:0000313" key="6">
    <source>
        <dbReference type="EMBL" id="CAD9237538.1"/>
    </source>
</evidence>
<dbReference type="InterPro" id="IPR008978">
    <property type="entry name" value="HSP20-like_chaperone"/>
</dbReference>
<organism evidence="6">
    <name type="scientific">Compsopogon caeruleus</name>
    <dbReference type="NCBI Taxonomy" id="31354"/>
    <lineage>
        <taxon>Eukaryota</taxon>
        <taxon>Rhodophyta</taxon>
        <taxon>Compsopogonophyceae</taxon>
        <taxon>Compsopogonales</taxon>
        <taxon>Compsopogonaceae</taxon>
        <taxon>Compsopogon</taxon>
    </lineage>
</organism>
<dbReference type="Pfam" id="PF00011">
    <property type="entry name" value="HSP20"/>
    <property type="match status" value="1"/>
</dbReference>
<sequence length="160" mass="18153">MALSNKMYGSDLRMSPRFWGPTFSFFEDTDRMLDKMMTAMAPFEDHVDENGDIHLIIDMPGVRKEDASIEVKDGEVVIKGVRHRRQKTKEAEGNVAERKDGADQDTSGATTSFQYYSRFAVPRNYDAAQIKATHEHGVLNVFIPRRPESEPIKISIESAQ</sequence>
<dbReference type="EMBL" id="HBGH01017401">
    <property type="protein sequence ID" value="CAD9237538.1"/>
    <property type="molecule type" value="Transcribed_RNA"/>
</dbReference>
<dbReference type="InterPro" id="IPR044587">
    <property type="entry name" value="HSP21-like"/>
</dbReference>
<accession>A0A7S1XHE9</accession>
<name>A0A7S1XHE9_9RHOD</name>
<evidence type="ECO:0000256" key="3">
    <source>
        <dbReference type="RuleBase" id="RU003616"/>
    </source>
</evidence>
<evidence type="ECO:0000256" key="4">
    <source>
        <dbReference type="SAM" id="MobiDB-lite"/>
    </source>
</evidence>
<dbReference type="InterPro" id="IPR002068">
    <property type="entry name" value="A-crystallin/Hsp20_dom"/>
</dbReference>
<gene>
    <name evidence="6" type="ORF">CCAE0312_LOCUS9637</name>
</gene>
<reference evidence="6" key="1">
    <citation type="submission" date="2021-01" db="EMBL/GenBank/DDBJ databases">
        <authorList>
            <person name="Corre E."/>
            <person name="Pelletier E."/>
            <person name="Niang G."/>
            <person name="Scheremetjew M."/>
            <person name="Finn R."/>
            <person name="Kale V."/>
            <person name="Holt S."/>
            <person name="Cochrane G."/>
            <person name="Meng A."/>
            <person name="Brown T."/>
            <person name="Cohen L."/>
        </authorList>
    </citation>
    <scope>NUCLEOTIDE SEQUENCE</scope>
    <source>
        <strain evidence="6">SAG 36.94</strain>
    </source>
</reference>
<dbReference type="GO" id="GO:0009408">
    <property type="term" value="P:response to heat"/>
    <property type="evidence" value="ECO:0007669"/>
    <property type="project" value="InterPro"/>
</dbReference>